<dbReference type="RefSeq" id="WP_176908896.1">
    <property type="nucleotide sequence ID" value="NZ_JABKAU010000021.1"/>
</dbReference>
<sequence>MNEAATTFAPAAVRCPHCSHEVRYFDTQQSNFFGCPECRTFFEQPGTQAAKQLRRFQDQPTYNRPLALGSSGQLDGETYRITGYQWRCEAKGPDYRWEEFQLRHETTGSARQLAVFQGHWLLIEPTDEQFRPNSQGVLATTEQDFHLYNRYSPRVLYAEGEFDWNVLADESLNISEYISPPHMLVRERVGRKKGSWFRARHLEPREVAEAFGVPLAQLPYRSGVGAAQPAPAHGSWDQLRTFSLVMALVVVLTHLFLMKWGNETVFKQEFISSVAGPSSGIADSGSSFLPPATERPMLVSPSFTVPGTGALTVDLWAGLNNSWVEIPYALVNEQTGQQFAASTNLEHYSGVEDGESWQEGKQEAATLLNEVPAGQYHLNFYPLAEPGKAEQVAFRATVQARATAGSNAVLTLLLLLLYPGYIYLRRASHEHTRWQNSDFGPS</sequence>
<feature type="domain" description="DUF4178" evidence="2">
    <location>
        <begin position="68"/>
        <end position="204"/>
    </location>
</feature>
<dbReference type="Pfam" id="PF13785">
    <property type="entry name" value="DUF4178"/>
    <property type="match status" value="1"/>
</dbReference>
<gene>
    <name evidence="3" type="ORF">HW554_12320</name>
</gene>
<feature type="transmembrane region" description="Helical" evidence="1">
    <location>
        <begin position="404"/>
        <end position="424"/>
    </location>
</feature>
<dbReference type="InterPro" id="IPR025235">
    <property type="entry name" value="DUF4178"/>
</dbReference>
<dbReference type="AlphaFoldDB" id="A0A7Y7PQH8"/>
<organism evidence="3 4">
    <name type="scientific">Hymenobacter lapidiphilus</name>
    <dbReference type="NCBI Taxonomy" id="2608003"/>
    <lineage>
        <taxon>Bacteria</taxon>
        <taxon>Pseudomonadati</taxon>
        <taxon>Bacteroidota</taxon>
        <taxon>Cytophagia</taxon>
        <taxon>Cytophagales</taxon>
        <taxon>Hymenobacteraceae</taxon>
        <taxon>Hymenobacter</taxon>
    </lineage>
</organism>
<dbReference type="Proteomes" id="UP000565521">
    <property type="component" value="Unassembled WGS sequence"/>
</dbReference>
<reference evidence="3 4" key="1">
    <citation type="submission" date="2020-05" db="EMBL/GenBank/DDBJ databases">
        <title>Hymenobacter terrestris sp. nov. and Hymenobacter lapidiphilus sp. nov., isolated from regoliths in Antarctica.</title>
        <authorList>
            <person name="Sedlacek I."/>
            <person name="Pantucek R."/>
            <person name="Zeman M."/>
            <person name="Holochova P."/>
            <person name="Kralova S."/>
            <person name="Stankova E."/>
            <person name="Sedo O."/>
            <person name="Micenkova L."/>
            <person name="Svec P."/>
            <person name="Gupta V."/>
            <person name="Sood U."/>
            <person name="Korpole U.S."/>
            <person name="Lal R."/>
        </authorList>
    </citation>
    <scope>NUCLEOTIDE SEQUENCE [LARGE SCALE GENOMIC DNA]</scope>
    <source>
        <strain evidence="3 4">P5342</strain>
    </source>
</reference>
<accession>A0A7Y7PQH8</accession>
<evidence type="ECO:0000313" key="4">
    <source>
        <dbReference type="Proteomes" id="UP000565521"/>
    </source>
</evidence>
<evidence type="ECO:0000256" key="1">
    <source>
        <dbReference type="SAM" id="Phobius"/>
    </source>
</evidence>
<evidence type="ECO:0000259" key="2">
    <source>
        <dbReference type="Pfam" id="PF13785"/>
    </source>
</evidence>
<evidence type="ECO:0000313" key="3">
    <source>
        <dbReference type="EMBL" id="NVO32002.1"/>
    </source>
</evidence>
<name>A0A7Y7PQH8_9BACT</name>
<keyword evidence="1" id="KW-0812">Transmembrane</keyword>
<keyword evidence="4" id="KW-1185">Reference proteome</keyword>
<comment type="caution">
    <text evidence="3">The sequence shown here is derived from an EMBL/GenBank/DDBJ whole genome shotgun (WGS) entry which is preliminary data.</text>
</comment>
<keyword evidence="1" id="KW-0472">Membrane</keyword>
<keyword evidence="1" id="KW-1133">Transmembrane helix</keyword>
<protein>
    <submittedName>
        <fullName evidence="3">DUF4178 domain-containing protein</fullName>
    </submittedName>
</protein>
<dbReference type="EMBL" id="JABKAU010000021">
    <property type="protein sequence ID" value="NVO32002.1"/>
    <property type="molecule type" value="Genomic_DNA"/>
</dbReference>
<proteinExistence type="predicted"/>